<dbReference type="Gene3D" id="3.30.530.20">
    <property type="match status" value="1"/>
</dbReference>
<dbReference type="InterPro" id="IPR023393">
    <property type="entry name" value="START-like_dom_sf"/>
</dbReference>
<comment type="caution">
    <text evidence="1">The sequence shown here is derived from an EMBL/GenBank/DDBJ whole genome shotgun (WGS) entry which is preliminary data.</text>
</comment>
<dbReference type="SUPFAM" id="SSF55961">
    <property type="entry name" value="Bet v1-like"/>
    <property type="match status" value="1"/>
</dbReference>
<proteinExistence type="predicted"/>
<dbReference type="CDD" id="cd07812">
    <property type="entry name" value="SRPBCC"/>
    <property type="match status" value="1"/>
</dbReference>
<dbReference type="Pfam" id="PF10604">
    <property type="entry name" value="Polyketide_cyc2"/>
    <property type="match status" value="1"/>
</dbReference>
<protein>
    <submittedName>
        <fullName evidence="1">SRPBCC family protein</fullName>
    </submittedName>
</protein>
<reference evidence="2" key="1">
    <citation type="journal article" date="2019" name="Int. J. Syst. Evol. Microbiol.">
        <title>The Global Catalogue of Microorganisms (GCM) 10K type strain sequencing project: providing services to taxonomists for standard genome sequencing and annotation.</title>
        <authorList>
            <consortium name="The Broad Institute Genomics Platform"/>
            <consortium name="The Broad Institute Genome Sequencing Center for Infectious Disease"/>
            <person name="Wu L."/>
            <person name="Ma J."/>
        </authorList>
    </citation>
    <scope>NUCLEOTIDE SEQUENCE [LARGE SCALE GENOMIC DNA]</scope>
    <source>
        <strain evidence="2">SYNS20</strain>
    </source>
</reference>
<evidence type="ECO:0000313" key="1">
    <source>
        <dbReference type="EMBL" id="MFC7303808.1"/>
    </source>
</evidence>
<evidence type="ECO:0000313" key="2">
    <source>
        <dbReference type="Proteomes" id="UP001596523"/>
    </source>
</evidence>
<dbReference type="RefSeq" id="WP_381827376.1">
    <property type="nucleotide sequence ID" value="NZ_JBHTCF010000002.1"/>
</dbReference>
<accession>A0ABW2JCU1</accession>
<keyword evidence="2" id="KW-1185">Reference proteome</keyword>
<dbReference type="EMBL" id="JBHTCF010000002">
    <property type="protein sequence ID" value="MFC7303808.1"/>
    <property type="molecule type" value="Genomic_DNA"/>
</dbReference>
<gene>
    <name evidence="1" type="ORF">ACFQVC_06210</name>
</gene>
<dbReference type="Proteomes" id="UP001596523">
    <property type="component" value="Unassembled WGS sequence"/>
</dbReference>
<dbReference type="InterPro" id="IPR019587">
    <property type="entry name" value="Polyketide_cyclase/dehydratase"/>
</dbReference>
<organism evidence="1 2">
    <name type="scientific">Streptomyces monticola</name>
    <dbReference type="NCBI Taxonomy" id="2666263"/>
    <lineage>
        <taxon>Bacteria</taxon>
        <taxon>Bacillati</taxon>
        <taxon>Actinomycetota</taxon>
        <taxon>Actinomycetes</taxon>
        <taxon>Kitasatosporales</taxon>
        <taxon>Streptomycetaceae</taxon>
        <taxon>Streptomyces</taxon>
    </lineage>
</organism>
<name>A0ABW2JCU1_9ACTN</name>
<sequence length="178" mass="19783">MDTARIPRIPRFPEAAARGSVEIRTNPETAYGTVSDPLVMAGLAEETYRARWLGGVATSVPGARFRGYNRHGVRRWVTTCRITDVEPGRRFAYEVTASPLRIPISRWQYDIEPAADGGCTVTETNWLRVPLWFIPAAVLITGVLNRPGVNRSHINTTLQRLKSRLEGASARPEPTEAN</sequence>